<dbReference type="Pfam" id="PF03486">
    <property type="entry name" value="HI0933_like"/>
    <property type="match status" value="1"/>
</dbReference>
<dbReference type="SUPFAM" id="SSF51905">
    <property type="entry name" value="FAD/NAD(P)-binding domain"/>
    <property type="match status" value="1"/>
</dbReference>
<proteinExistence type="predicted"/>
<evidence type="ECO:0000256" key="2">
    <source>
        <dbReference type="ARBA" id="ARBA00022630"/>
    </source>
</evidence>
<evidence type="ECO:0000256" key="3">
    <source>
        <dbReference type="ARBA" id="ARBA00022827"/>
    </source>
</evidence>
<feature type="domain" description="RsdA/BaiN/AoA(So)-like Rossmann fold-like" evidence="5">
    <location>
        <begin position="27"/>
        <end position="412"/>
    </location>
</feature>
<dbReference type="PANTHER" id="PTHR42887">
    <property type="entry name" value="OS12G0638800 PROTEIN"/>
    <property type="match status" value="1"/>
</dbReference>
<dbReference type="RefSeq" id="WP_377088455.1">
    <property type="nucleotide sequence ID" value="NZ_JBHSJL010000014.1"/>
</dbReference>
<feature type="compositionally biased region" description="Polar residues" evidence="4">
    <location>
        <begin position="1"/>
        <end position="17"/>
    </location>
</feature>
<evidence type="ECO:0000256" key="4">
    <source>
        <dbReference type="SAM" id="MobiDB-lite"/>
    </source>
</evidence>
<comment type="caution">
    <text evidence="7">The sequence shown here is derived from an EMBL/GenBank/DDBJ whole genome shotgun (WGS) entry which is preliminary data.</text>
</comment>
<dbReference type="PRINTS" id="PR00420">
    <property type="entry name" value="RNGMNOXGNASE"/>
</dbReference>
<evidence type="ECO:0000259" key="6">
    <source>
        <dbReference type="Pfam" id="PF22780"/>
    </source>
</evidence>
<comment type="cofactor">
    <cofactor evidence="1">
        <name>FAD</name>
        <dbReference type="ChEBI" id="CHEBI:57692"/>
    </cofactor>
</comment>
<name>A0ABW4ZE56_9BACT</name>
<dbReference type="InterPro" id="IPR036188">
    <property type="entry name" value="FAD/NAD-bd_sf"/>
</dbReference>
<dbReference type="Gene3D" id="3.50.50.60">
    <property type="entry name" value="FAD/NAD(P)-binding domain"/>
    <property type="match status" value="1"/>
</dbReference>
<gene>
    <name evidence="7" type="ORF">ACFSW8_15465</name>
</gene>
<dbReference type="SUPFAM" id="SSF160996">
    <property type="entry name" value="HI0933 insert domain-like"/>
    <property type="match status" value="1"/>
</dbReference>
<sequence length="417" mass="45351">MPINRASTMNSPNTSNHAKPETNPLSIAIVGGGPAGLRAAEVAASSGAQVTLYEAKRSVGRKFLVAGKSGLNLTNGESFPSFLDHYQGPDIPSFFYQALKDFDNQALRHWAAELGIETYVASSNKVFPVGMKAAPLLRRWIEKLRTLGVHFRVRHTLTQITTTPELTLHFNHDGETLSQNHDRIILALGGGSWPSTGSDGSWVQMLNALGLHITPLTAANCGWETLWPEALLNEAEGLPLKNIVVHAGDRSMHGELVITRYGLEGGPIYRLGPAIKAHASPHISIDFKPTFTTDQLVKKMESAKRNYLQEARTRWKLNPAAAAILENLHGPFSSTAELARHTKSCHIPLTRPRPIEEAISSAGGITWDNFNQSFELQSHPGIFLAGEMLDWEAPTGGFLLQSAFATGNAAAHQALNK</sequence>
<dbReference type="InterPro" id="IPR023166">
    <property type="entry name" value="BaiN-like_dom_sf"/>
</dbReference>
<dbReference type="InterPro" id="IPR057661">
    <property type="entry name" value="RsdA/BaiN/AoA(So)_Rossmann"/>
</dbReference>
<dbReference type="Gene3D" id="1.10.8.260">
    <property type="entry name" value="HI0933 insert domain-like"/>
    <property type="match status" value="1"/>
</dbReference>
<feature type="region of interest" description="Disordered" evidence="4">
    <location>
        <begin position="1"/>
        <end position="24"/>
    </location>
</feature>
<dbReference type="InterPro" id="IPR055178">
    <property type="entry name" value="RsdA/BaiN/AoA(So)-like_dom"/>
</dbReference>
<evidence type="ECO:0000256" key="1">
    <source>
        <dbReference type="ARBA" id="ARBA00001974"/>
    </source>
</evidence>
<feature type="domain" description="RsdA/BaiN/AoA(So)-like insert" evidence="6">
    <location>
        <begin position="218"/>
        <end position="314"/>
    </location>
</feature>
<dbReference type="Proteomes" id="UP001597389">
    <property type="component" value="Unassembled WGS sequence"/>
</dbReference>
<reference evidence="8" key="1">
    <citation type="journal article" date="2019" name="Int. J. Syst. Evol. Microbiol.">
        <title>The Global Catalogue of Microorganisms (GCM) 10K type strain sequencing project: providing services to taxonomists for standard genome sequencing and annotation.</title>
        <authorList>
            <consortium name="The Broad Institute Genomics Platform"/>
            <consortium name="The Broad Institute Genome Sequencing Center for Infectious Disease"/>
            <person name="Wu L."/>
            <person name="Ma J."/>
        </authorList>
    </citation>
    <scope>NUCLEOTIDE SEQUENCE [LARGE SCALE GENOMIC DNA]</scope>
    <source>
        <strain evidence="8">CCUG 57942</strain>
    </source>
</reference>
<dbReference type="InterPro" id="IPR004792">
    <property type="entry name" value="BaiN-like"/>
</dbReference>
<dbReference type="PANTHER" id="PTHR42887:SF1">
    <property type="entry name" value="BLR3961 PROTEIN"/>
    <property type="match status" value="1"/>
</dbReference>
<dbReference type="NCBIfam" id="TIGR00275">
    <property type="entry name" value="aminoacetone oxidase family FAD-binding enzyme"/>
    <property type="match status" value="1"/>
</dbReference>
<dbReference type="EMBL" id="JBHUJB010000076">
    <property type="protein sequence ID" value="MFD2160301.1"/>
    <property type="molecule type" value="Genomic_DNA"/>
</dbReference>
<keyword evidence="3" id="KW-0274">FAD</keyword>
<keyword evidence="2" id="KW-0285">Flavoprotein</keyword>
<dbReference type="Pfam" id="PF22780">
    <property type="entry name" value="HI0933_like_1st"/>
    <property type="match status" value="1"/>
</dbReference>
<accession>A0ABW4ZE56</accession>
<evidence type="ECO:0000313" key="8">
    <source>
        <dbReference type="Proteomes" id="UP001597389"/>
    </source>
</evidence>
<evidence type="ECO:0000259" key="5">
    <source>
        <dbReference type="Pfam" id="PF03486"/>
    </source>
</evidence>
<organism evidence="7 8">
    <name type="scientific">Rubritalea tangerina</name>
    <dbReference type="NCBI Taxonomy" id="430798"/>
    <lineage>
        <taxon>Bacteria</taxon>
        <taxon>Pseudomonadati</taxon>
        <taxon>Verrucomicrobiota</taxon>
        <taxon>Verrucomicrobiia</taxon>
        <taxon>Verrucomicrobiales</taxon>
        <taxon>Rubritaleaceae</taxon>
        <taxon>Rubritalea</taxon>
    </lineage>
</organism>
<keyword evidence="8" id="KW-1185">Reference proteome</keyword>
<dbReference type="InterPro" id="IPR022460">
    <property type="entry name" value="Flavoprotein_PP4765"/>
</dbReference>
<protein>
    <submittedName>
        <fullName evidence="7">NAD(P)/FAD-dependent oxidoreductase</fullName>
    </submittedName>
</protein>
<evidence type="ECO:0000313" key="7">
    <source>
        <dbReference type="EMBL" id="MFD2160301.1"/>
    </source>
</evidence>
<dbReference type="Gene3D" id="2.40.30.10">
    <property type="entry name" value="Translation factors"/>
    <property type="match status" value="1"/>
</dbReference>
<dbReference type="NCBIfam" id="TIGR03862">
    <property type="entry name" value="flavo_PP4765"/>
    <property type="match status" value="1"/>
</dbReference>